<dbReference type="Pfam" id="PF00534">
    <property type="entry name" value="Glycos_transf_1"/>
    <property type="match status" value="1"/>
</dbReference>
<keyword evidence="1 3" id="KW-0808">Transferase</keyword>
<dbReference type="GO" id="GO:0009103">
    <property type="term" value="P:lipopolysaccharide biosynthetic process"/>
    <property type="evidence" value="ECO:0007669"/>
    <property type="project" value="TreeGrafter"/>
</dbReference>
<protein>
    <submittedName>
        <fullName evidence="3">Glycosyl transferase GT4 family</fullName>
    </submittedName>
</protein>
<sequence length="377" mass="43433">MKRLLLINSVIGFGSTGRIVLDIAKEYEADGYEAKIAYGRNMKVSSHLEKDVKKYGVRIGKDMDVYYHVLYTRLTDRHGLASKMATKKFLKWASEYDPDVLWMHNIHGYYINYEMLFDWIKSRPQMEVKWTLHDCWTFTGHCSHFAYVGCKKWGEECYACPQLAQYPQSKADNSRDNYRRKRAAFTGVKNLTIITPSNWLKENVEKSYLCGYPVEVKYNTVDKDVFKPVESTFKKDNGIENKKMILGVASLWNDRKGLKDFYKLSEMLDKDKFQIVLVGLSKDQVDEIAEKKLNIIGLERTSSVEELKKIYSAADVFANPTYEDTFPTVNMEAEACGTPVITYDTGGCKETIKSQDSKVIPQNVEALRNAICDMWTI</sequence>
<proteinExistence type="predicted"/>
<gene>
    <name evidence="3" type="ORF">bhn_I0411</name>
</gene>
<dbReference type="PANTHER" id="PTHR46401">
    <property type="entry name" value="GLYCOSYLTRANSFERASE WBBK-RELATED"/>
    <property type="match status" value="1"/>
</dbReference>
<dbReference type="SUPFAM" id="SSF53756">
    <property type="entry name" value="UDP-Glycosyltransferase/glycogen phosphorylase"/>
    <property type="match status" value="1"/>
</dbReference>
<dbReference type="InterPro" id="IPR001296">
    <property type="entry name" value="Glyco_trans_1"/>
</dbReference>
<accession>A0A1D9NZS5</accession>
<reference evidence="4" key="1">
    <citation type="submission" date="2016-10" db="EMBL/GenBank/DDBJ databases">
        <title>The complete genome sequence of the rumen bacterium Butyrivibrio hungatei MB2003.</title>
        <authorList>
            <person name="Palevich N."/>
            <person name="Kelly W.J."/>
            <person name="Leahy S.C."/>
            <person name="Altermann E."/>
            <person name="Rakonjac J."/>
            <person name="Attwood G.T."/>
        </authorList>
    </citation>
    <scope>NUCLEOTIDE SEQUENCE [LARGE SCALE GENOMIC DNA]</scope>
    <source>
        <strain evidence="4">MB2003</strain>
    </source>
</reference>
<feature type="domain" description="Glycosyl transferase family 1" evidence="2">
    <location>
        <begin position="232"/>
        <end position="371"/>
    </location>
</feature>
<evidence type="ECO:0000313" key="3">
    <source>
        <dbReference type="EMBL" id="AOZ95445.1"/>
    </source>
</evidence>
<dbReference type="PANTHER" id="PTHR46401:SF2">
    <property type="entry name" value="GLYCOSYLTRANSFERASE WBBK-RELATED"/>
    <property type="match status" value="1"/>
</dbReference>
<organism evidence="3 4">
    <name type="scientific">Butyrivibrio hungatei</name>
    <dbReference type="NCBI Taxonomy" id="185008"/>
    <lineage>
        <taxon>Bacteria</taxon>
        <taxon>Bacillati</taxon>
        <taxon>Bacillota</taxon>
        <taxon>Clostridia</taxon>
        <taxon>Lachnospirales</taxon>
        <taxon>Lachnospiraceae</taxon>
        <taxon>Butyrivibrio</taxon>
    </lineage>
</organism>
<dbReference type="KEGG" id="bhu:bhn_I0411"/>
<dbReference type="GO" id="GO:0016757">
    <property type="term" value="F:glycosyltransferase activity"/>
    <property type="evidence" value="ECO:0007669"/>
    <property type="project" value="InterPro"/>
</dbReference>
<dbReference type="Gene3D" id="3.40.50.2000">
    <property type="entry name" value="Glycogen Phosphorylase B"/>
    <property type="match status" value="2"/>
</dbReference>
<dbReference type="EMBL" id="CP017831">
    <property type="protein sequence ID" value="AOZ95445.1"/>
    <property type="molecule type" value="Genomic_DNA"/>
</dbReference>
<evidence type="ECO:0000313" key="4">
    <source>
        <dbReference type="Proteomes" id="UP000179284"/>
    </source>
</evidence>
<dbReference type="Proteomes" id="UP000179284">
    <property type="component" value="Chromosome I"/>
</dbReference>
<name>A0A1D9NZS5_9FIRM</name>
<evidence type="ECO:0000256" key="1">
    <source>
        <dbReference type="ARBA" id="ARBA00022679"/>
    </source>
</evidence>
<keyword evidence="4" id="KW-1185">Reference proteome</keyword>
<dbReference type="OrthoDB" id="9768685at2"/>
<dbReference type="AlphaFoldDB" id="A0A1D9NZS5"/>
<evidence type="ECO:0000259" key="2">
    <source>
        <dbReference type="Pfam" id="PF00534"/>
    </source>
</evidence>
<dbReference type="RefSeq" id="WP_071175219.1">
    <property type="nucleotide sequence ID" value="NZ_CP017831.1"/>
</dbReference>